<dbReference type="Proteomes" id="UP001057375">
    <property type="component" value="Unassembled WGS sequence"/>
</dbReference>
<proteinExistence type="predicted"/>
<name>A0ABQ5KLF4_9EUKA</name>
<evidence type="ECO:0000313" key="2">
    <source>
        <dbReference type="EMBL" id="GKT32304.1"/>
    </source>
</evidence>
<dbReference type="EMBL" id="BQXS01009968">
    <property type="protein sequence ID" value="GKT32304.1"/>
    <property type="molecule type" value="Genomic_DNA"/>
</dbReference>
<feature type="non-terminal residue" evidence="2">
    <location>
        <position position="638"/>
    </location>
</feature>
<feature type="compositionally biased region" description="Polar residues" evidence="1">
    <location>
        <begin position="571"/>
        <end position="593"/>
    </location>
</feature>
<gene>
    <name evidence="2" type="ORF">ADUPG1_006486</name>
</gene>
<evidence type="ECO:0000256" key="1">
    <source>
        <dbReference type="SAM" id="MobiDB-lite"/>
    </source>
</evidence>
<comment type="caution">
    <text evidence="2">The sequence shown here is derived from an EMBL/GenBank/DDBJ whole genome shotgun (WGS) entry which is preliminary data.</text>
</comment>
<feature type="compositionally biased region" description="Low complexity" evidence="1">
    <location>
        <begin position="600"/>
        <end position="619"/>
    </location>
</feature>
<accession>A0ABQ5KLF4</accession>
<keyword evidence="3" id="KW-1185">Reference proteome</keyword>
<sequence length="638" mass="70449">MYVAKLPCHVFVGIGIFIMNFFEEIDEYSYLKKKKEFKQPEPVVEVSFPDSCSVRQKIHLYLKQIHHIGIQQAFLTQLEPLCRISFSQVLEGLSSSIISFVSPKVRILSKILLIIGDFISNSKTNPSIKWCQLLLSFCIKIVDYFVTVQIQHEQATHHQKSFVHTPKITQKDIDIELTDEERYTLEYCIGIGCTGISCVYASARNTHETALVSHLLVNASPKGLAANDSVGQLLRKKIKSRYLSAIMCNKLMILALEKVDRLFETLCSQHLSGEGKGRTGDPAGKRVGPSGASSLSLSVSLALFSNIASISVFLASSLVAVSMTTATIVTANIPFFSDRMPSSVRRVSGTQHHSSSPHYYDGISLISSSFSKILFLSYQLFKLSDDHRDVVRHAIVGANERLFNAVLFCGCVMGDQISTSVDIKPLIGHSPISSSSSSSSSSSPSSVSKGHSHPMMKPNIPFSLQVISLLSLLSSSLSLQLNDSMQEVQLEALRCAFRGIIPVLTCGDSEKFVTNPKPQLNYAFTHIYEHMSNTSHVMKEKMRKWSRCEEYRREKVKKMQGDNHKKKSRVHSGQSQNHAKHSTSTGPHRSSSYRLRIPRSGSGSSSTKKPGASTSSGKPVSKKASKSHPITGTSIDPM</sequence>
<feature type="region of interest" description="Disordered" evidence="1">
    <location>
        <begin position="555"/>
        <end position="638"/>
    </location>
</feature>
<protein>
    <submittedName>
        <fullName evidence="2">Uncharacterized protein</fullName>
    </submittedName>
</protein>
<feature type="region of interest" description="Disordered" evidence="1">
    <location>
        <begin position="431"/>
        <end position="453"/>
    </location>
</feature>
<feature type="compositionally biased region" description="Low complexity" evidence="1">
    <location>
        <begin position="431"/>
        <end position="448"/>
    </location>
</feature>
<organism evidence="2 3">
    <name type="scientific">Aduncisulcus paluster</name>
    <dbReference type="NCBI Taxonomy" id="2918883"/>
    <lineage>
        <taxon>Eukaryota</taxon>
        <taxon>Metamonada</taxon>
        <taxon>Carpediemonas-like organisms</taxon>
        <taxon>Aduncisulcus</taxon>
    </lineage>
</organism>
<feature type="compositionally biased region" description="Polar residues" evidence="1">
    <location>
        <begin position="628"/>
        <end position="638"/>
    </location>
</feature>
<evidence type="ECO:0000313" key="3">
    <source>
        <dbReference type="Proteomes" id="UP001057375"/>
    </source>
</evidence>
<reference evidence="2" key="1">
    <citation type="submission" date="2022-03" db="EMBL/GenBank/DDBJ databases">
        <title>Draft genome sequence of Aduncisulcus paluster, a free-living microaerophilic Fornicata.</title>
        <authorList>
            <person name="Yuyama I."/>
            <person name="Kume K."/>
            <person name="Tamura T."/>
            <person name="Inagaki Y."/>
            <person name="Hashimoto T."/>
        </authorList>
    </citation>
    <scope>NUCLEOTIDE SEQUENCE</scope>
    <source>
        <strain evidence="2">NY0171</strain>
    </source>
</reference>